<protein>
    <submittedName>
        <fullName evidence="5">Uncharacterized protein</fullName>
    </submittedName>
</protein>
<feature type="region of interest" description="Disordered" evidence="3">
    <location>
        <begin position="243"/>
        <end position="372"/>
    </location>
</feature>
<sequence>MLPKFLQVAVTLWLLHKTLGASGYPDLLGVASSAHRPPFLHRGDSHRVKPRRKYPPPIVTKIPRRPPPQYHQLNPVQPHQRPAASGQSLYHTNHPSHQAPPIYNEELKEYSFGYKVKDHYEQIEHGHQEKSDGKTVVGTYNVDLPDGRRQTVDYQADHHSGYLANVQYEGEAQYPEPGYYNPGVTFKPHINPEHHIPEYQNQDVAQDHLYPSYHISPVHQETSGRYYKRSTPPPPIELQRYEYKQPQPAPPPPPPPPATYQQASPASYHLAPPATNQQPLPLQNQYASEPGYEPAPPLYYQPPPPPPSQARQDAYEPAPYAPLEDPDSQYWEQQQQQQYLQQPQQQGQYSQYHPDYAYPKPEPEPEPYNYGW</sequence>
<evidence type="ECO:0000313" key="6">
    <source>
        <dbReference type="Proteomes" id="UP001497623"/>
    </source>
</evidence>
<feature type="compositionally biased region" description="Pro residues" evidence="3">
    <location>
        <begin position="293"/>
        <end position="308"/>
    </location>
</feature>
<evidence type="ECO:0000256" key="4">
    <source>
        <dbReference type="SAM" id="SignalP"/>
    </source>
</evidence>
<evidence type="ECO:0000256" key="2">
    <source>
        <dbReference type="PROSITE-ProRule" id="PRU00497"/>
    </source>
</evidence>
<feature type="region of interest" description="Disordered" evidence="3">
    <location>
        <begin position="35"/>
        <end position="89"/>
    </location>
</feature>
<dbReference type="InterPro" id="IPR051217">
    <property type="entry name" value="Insect_Cuticle_Struc_Prot"/>
</dbReference>
<feature type="signal peptide" evidence="4">
    <location>
        <begin position="1"/>
        <end position="20"/>
    </location>
</feature>
<organism evidence="5 6">
    <name type="scientific">Meganyctiphanes norvegica</name>
    <name type="common">Northern krill</name>
    <name type="synonym">Thysanopoda norvegica</name>
    <dbReference type="NCBI Taxonomy" id="48144"/>
    <lineage>
        <taxon>Eukaryota</taxon>
        <taxon>Metazoa</taxon>
        <taxon>Ecdysozoa</taxon>
        <taxon>Arthropoda</taxon>
        <taxon>Crustacea</taxon>
        <taxon>Multicrustacea</taxon>
        <taxon>Malacostraca</taxon>
        <taxon>Eumalacostraca</taxon>
        <taxon>Eucarida</taxon>
        <taxon>Euphausiacea</taxon>
        <taxon>Euphausiidae</taxon>
        <taxon>Meganyctiphanes</taxon>
    </lineage>
</organism>
<dbReference type="PANTHER" id="PTHR12236">
    <property type="entry name" value="STRUCTURAL CONTITUENT OF CUTICLE"/>
    <property type="match status" value="1"/>
</dbReference>
<dbReference type="EMBL" id="CAXKWB010000153">
    <property type="protein sequence ID" value="CAL4059535.1"/>
    <property type="molecule type" value="Genomic_DNA"/>
</dbReference>
<dbReference type="PROSITE" id="PS51155">
    <property type="entry name" value="CHIT_BIND_RR_2"/>
    <property type="match status" value="1"/>
</dbReference>
<name>A0AAV2PHS9_MEGNR</name>
<feature type="compositionally biased region" description="Low complexity" evidence="3">
    <location>
        <begin position="329"/>
        <end position="359"/>
    </location>
</feature>
<dbReference type="Proteomes" id="UP001497623">
    <property type="component" value="Unassembled WGS sequence"/>
</dbReference>
<feature type="compositionally biased region" description="Polar residues" evidence="3">
    <location>
        <begin position="274"/>
        <end position="287"/>
    </location>
</feature>
<keyword evidence="6" id="KW-1185">Reference proteome</keyword>
<evidence type="ECO:0000313" key="5">
    <source>
        <dbReference type="EMBL" id="CAL4059535.1"/>
    </source>
</evidence>
<dbReference type="InterPro" id="IPR000618">
    <property type="entry name" value="Insect_cuticle"/>
</dbReference>
<evidence type="ECO:0000256" key="3">
    <source>
        <dbReference type="SAM" id="MobiDB-lite"/>
    </source>
</evidence>
<feature type="chain" id="PRO_5043999397" evidence="4">
    <location>
        <begin position="21"/>
        <end position="372"/>
    </location>
</feature>
<dbReference type="AlphaFoldDB" id="A0AAV2PHS9"/>
<keyword evidence="4" id="KW-0732">Signal</keyword>
<gene>
    <name evidence="5" type="ORF">MNOR_LOCUS657</name>
</gene>
<reference evidence="5 6" key="1">
    <citation type="submission" date="2024-05" db="EMBL/GenBank/DDBJ databases">
        <authorList>
            <person name="Wallberg A."/>
        </authorList>
    </citation>
    <scope>NUCLEOTIDE SEQUENCE [LARGE SCALE GENOMIC DNA]</scope>
</reference>
<dbReference type="GO" id="GO:0031012">
    <property type="term" value="C:extracellular matrix"/>
    <property type="evidence" value="ECO:0007669"/>
    <property type="project" value="TreeGrafter"/>
</dbReference>
<dbReference type="PANTHER" id="PTHR12236:SF79">
    <property type="entry name" value="CUTICULAR PROTEIN 50CB-RELATED"/>
    <property type="match status" value="1"/>
</dbReference>
<dbReference type="PROSITE" id="PS00233">
    <property type="entry name" value="CHIT_BIND_RR_1"/>
    <property type="match status" value="1"/>
</dbReference>
<dbReference type="Pfam" id="PF00379">
    <property type="entry name" value="Chitin_bind_4"/>
    <property type="match status" value="1"/>
</dbReference>
<dbReference type="GO" id="GO:0042302">
    <property type="term" value="F:structural constituent of cuticle"/>
    <property type="evidence" value="ECO:0007669"/>
    <property type="project" value="UniProtKB-UniRule"/>
</dbReference>
<proteinExistence type="predicted"/>
<accession>A0AAV2PHS9</accession>
<dbReference type="InterPro" id="IPR031311">
    <property type="entry name" value="CHIT_BIND_RR_consensus"/>
</dbReference>
<feature type="compositionally biased region" description="Pro residues" evidence="3">
    <location>
        <begin position="247"/>
        <end position="258"/>
    </location>
</feature>
<dbReference type="GO" id="GO:0005615">
    <property type="term" value="C:extracellular space"/>
    <property type="evidence" value="ECO:0007669"/>
    <property type="project" value="TreeGrafter"/>
</dbReference>
<keyword evidence="1 2" id="KW-0193">Cuticle</keyword>
<evidence type="ECO:0000256" key="1">
    <source>
        <dbReference type="ARBA" id="ARBA00022460"/>
    </source>
</evidence>
<comment type="caution">
    <text evidence="5">The sequence shown here is derived from an EMBL/GenBank/DDBJ whole genome shotgun (WGS) entry which is preliminary data.</text>
</comment>